<dbReference type="CDD" id="cd00586">
    <property type="entry name" value="4HBT"/>
    <property type="match status" value="1"/>
</dbReference>
<comment type="similarity">
    <text evidence="1">Belongs to the 4-hydroxybenzoyl-CoA thioesterase family.</text>
</comment>
<dbReference type="PIRSF" id="PIRSF003230">
    <property type="entry name" value="YbgC"/>
    <property type="match status" value="1"/>
</dbReference>
<evidence type="ECO:0000256" key="2">
    <source>
        <dbReference type="ARBA" id="ARBA00022801"/>
    </source>
</evidence>
<sequence length="149" mass="16786">MTEKPLFTARYRVHWSETDAAGIMHFSNFFRVLERCEEDLLASLGLIDRVIGHGIPPIAFPRVHAECRYTAPLRLADAYRVEITGIELGRTSITYRFRIVNETLGKVSAECSIVAVAYSIHEGKTIPIPEEMRKKLLDIGAVEKNREGG</sequence>
<dbReference type="Proteomes" id="UP000196694">
    <property type="component" value="Unassembled WGS sequence"/>
</dbReference>
<dbReference type="Proteomes" id="UP000058613">
    <property type="component" value="Chromosome"/>
</dbReference>
<dbReference type="AlphaFoldDB" id="A0A0P0N1K4"/>
<evidence type="ECO:0000313" key="6">
    <source>
        <dbReference type="Proteomes" id="UP000196694"/>
    </source>
</evidence>
<dbReference type="EMBL" id="CP013011">
    <property type="protein sequence ID" value="ALL00278.1"/>
    <property type="molecule type" value="Genomic_DNA"/>
</dbReference>
<dbReference type="Gene3D" id="3.10.129.10">
    <property type="entry name" value="Hotdog Thioesterase"/>
    <property type="match status" value="1"/>
</dbReference>
<dbReference type="Pfam" id="PF13279">
    <property type="entry name" value="4HBT_2"/>
    <property type="match status" value="1"/>
</dbReference>
<organism evidence="3 5">
    <name type="scientific">Pyrodictium delaneyi</name>
    <dbReference type="NCBI Taxonomy" id="1273541"/>
    <lineage>
        <taxon>Archaea</taxon>
        <taxon>Thermoproteota</taxon>
        <taxon>Thermoprotei</taxon>
        <taxon>Desulfurococcales</taxon>
        <taxon>Pyrodictiaceae</taxon>
        <taxon>Pyrodictium</taxon>
    </lineage>
</organism>
<dbReference type="KEGG" id="pdl:Pyrde_0228"/>
<evidence type="ECO:0000313" key="5">
    <source>
        <dbReference type="Proteomes" id="UP000058613"/>
    </source>
</evidence>
<dbReference type="GeneID" id="26098555"/>
<dbReference type="OrthoDB" id="21344at2157"/>
<reference evidence="3 5" key="1">
    <citation type="submission" date="2015-10" db="EMBL/GenBank/DDBJ databases">
        <title>Complete genome sequence of hyperthermophilic archaeon Pyrodictium delaneyi Su06.</title>
        <authorList>
            <person name="Jung J.-H."/>
            <person name="Lin J."/>
            <person name="Holden J.F."/>
            <person name="Park C.-S."/>
        </authorList>
    </citation>
    <scope>NUCLEOTIDE SEQUENCE [LARGE SCALE GENOMIC DNA]</scope>
    <source>
        <strain evidence="3 5">Su06</strain>
    </source>
</reference>
<accession>A0A0P0N1K4</accession>
<gene>
    <name evidence="4" type="ORF">Pdsh_07695</name>
    <name evidence="3" type="ORF">Pyrde_0228</name>
</gene>
<dbReference type="STRING" id="1273541.Pyrde_0228"/>
<keyword evidence="6" id="KW-1185">Reference proteome</keyword>
<proteinExistence type="inferred from homology"/>
<dbReference type="InterPro" id="IPR006684">
    <property type="entry name" value="YbgC/YbaW"/>
</dbReference>
<dbReference type="RefSeq" id="WP_055407495.1">
    <property type="nucleotide sequence ID" value="NZ_CP013011.1"/>
</dbReference>
<dbReference type="PANTHER" id="PTHR31793">
    <property type="entry name" value="4-HYDROXYBENZOYL-COA THIOESTERASE FAMILY MEMBER"/>
    <property type="match status" value="1"/>
</dbReference>
<reference evidence="4 6" key="2">
    <citation type="submission" date="2017-05" db="EMBL/GenBank/DDBJ databases">
        <title>The draft genome of the hyperthermophilic archaeon 'Pyrodictium delaneyi strain Hulk', an iron and nitrate reducer, reveals the capacity for sulfate reduction.</title>
        <authorList>
            <person name="Demey L.M."/>
            <person name="Miller C."/>
            <person name="Manzella M."/>
            <person name="Reguera G."/>
            <person name="Kashefi K."/>
        </authorList>
    </citation>
    <scope>NUCLEOTIDE SEQUENCE [LARGE SCALE GENOMIC DNA]</scope>
    <source>
        <strain evidence="4 6">Hulk</strain>
    </source>
</reference>
<name>A0A0P0N1K4_9CREN</name>
<keyword evidence="2" id="KW-0378">Hydrolase</keyword>
<dbReference type="PANTHER" id="PTHR31793:SF27">
    <property type="entry name" value="NOVEL THIOESTERASE SUPERFAMILY DOMAIN AND SAPOSIN A-TYPE DOMAIN CONTAINING PROTEIN (0610012H03RIK)"/>
    <property type="match status" value="1"/>
</dbReference>
<dbReference type="SUPFAM" id="SSF54637">
    <property type="entry name" value="Thioesterase/thiol ester dehydrase-isomerase"/>
    <property type="match status" value="1"/>
</dbReference>
<protein>
    <submittedName>
        <fullName evidence="3">Putative thioesterase</fullName>
    </submittedName>
</protein>
<dbReference type="EMBL" id="NCQP01000006">
    <property type="protein sequence ID" value="OWJ54351.1"/>
    <property type="molecule type" value="Genomic_DNA"/>
</dbReference>
<evidence type="ECO:0000313" key="3">
    <source>
        <dbReference type="EMBL" id="ALL00278.1"/>
    </source>
</evidence>
<evidence type="ECO:0000256" key="1">
    <source>
        <dbReference type="ARBA" id="ARBA00005953"/>
    </source>
</evidence>
<dbReference type="InterPro" id="IPR050563">
    <property type="entry name" value="4-hydroxybenzoyl-CoA_TE"/>
</dbReference>
<dbReference type="GO" id="GO:0047617">
    <property type="term" value="F:fatty acyl-CoA hydrolase activity"/>
    <property type="evidence" value="ECO:0007669"/>
    <property type="project" value="TreeGrafter"/>
</dbReference>
<evidence type="ECO:0000313" key="4">
    <source>
        <dbReference type="EMBL" id="OWJ54351.1"/>
    </source>
</evidence>
<dbReference type="InterPro" id="IPR029069">
    <property type="entry name" value="HotDog_dom_sf"/>
</dbReference>